<keyword evidence="3" id="KW-1185">Reference proteome</keyword>
<organism evidence="2 3">
    <name type="scientific">Streptococcus pacificus</name>
    <dbReference type="NCBI Taxonomy" id="2740577"/>
    <lineage>
        <taxon>Bacteria</taxon>
        <taxon>Bacillati</taxon>
        <taxon>Bacillota</taxon>
        <taxon>Bacilli</taxon>
        <taxon>Lactobacillales</taxon>
        <taxon>Streptococcaceae</taxon>
        <taxon>Streptococcus</taxon>
    </lineage>
</organism>
<proteinExistence type="predicted"/>
<evidence type="ECO:0000313" key="2">
    <source>
        <dbReference type="EMBL" id="MBJ8326242.1"/>
    </source>
</evidence>
<dbReference type="PANTHER" id="PTHR33169:SF14">
    <property type="entry name" value="TRANSCRIPTIONAL REGULATOR RV3488"/>
    <property type="match status" value="1"/>
</dbReference>
<dbReference type="RefSeq" id="WP_199575879.1">
    <property type="nucleotide sequence ID" value="NZ_JAENBO010000004.1"/>
</dbReference>
<sequence>MKETQLLKGVLDGCVLQIISKKEIYGYELIQDLRESGFDTMTGGTVYPLLQKLEKKELIKGQLKTSLDGPDRKYFSLTPKGEQYLEAFWKQWQDLTIKVGRLNEMTNKGGKNDI</sequence>
<dbReference type="InterPro" id="IPR052509">
    <property type="entry name" value="Metal_resp_DNA-bind_regulator"/>
</dbReference>
<gene>
    <name evidence="2" type="ORF">JHK62_06105</name>
</gene>
<evidence type="ECO:0000259" key="1">
    <source>
        <dbReference type="Pfam" id="PF03551"/>
    </source>
</evidence>
<comment type="caution">
    <text evidence="2">The sequence shown here is derived from an EMBL/GenBank/DDBJ whole genome shotgun (WGS) entry which is preliminary data.</text>
</comment>
<dbReference type="SUPFAM" id="SSF46785">
    <property type="entry name" value="Winged helix' DNA-binding domain"/>
    <property type="match status" value="1"/>
</dbReference>
<dbReference type="Proteomes" id="UP000653045">
    <property type="component" value="Unassembled WGS sequence"/>
</dbReference>
<dbReference type="Pfam" id="PF03551">
    <property type="entry name" value="PadR"/>
    <property type="match status" value="1"/>
</dbReference>
<accession>A0ABS0ZJQ8</accession>
<dbReference type="Gene3D" id="1.10.10.10">
    <property type="entry name" value="Winged helix-like DNA-binding domain superfamily/Winged helix DNA-binding domain"/>
    <property type="match status" value="1"/>
</dbReference>
<dbReference type="EMBL" id="JAENBO010000004">
    <property type="protein sequence ID" value="MBJ8326242.1"/>
    <property type="molecule type" value="Genomic_DNA"/>
</dbReference>
<dbReference type="InterPro" id="IPR036390">
    <property type="entry name" value="WH_DNA-bd_sf"/>
</dbReference>
<dbReference type="InterPro" id="IPR036388">
    <property type="entry name" value="WH-like_DNA-bd_sf"/>
</dbReference>
<protein>
    <submittedName>
        <fullName evidence="2">PadR family transcriptional regulator</fullName>
    </submittedName>
</protein>
<feature type="domain" description="Transcription regulator PadR N-terminal" evidence="1">
    <location>
        <begin position="15"/>
        <end position="86"/>
    </location>
</feature>
<name>A0ABS0ZJQ8_9STRE</name>
<dbReference type="PANTHER" id="PTHR33169">
    <property type="entry name" value="PADR-FAMILY TRANSCRIPTIONAL REGULATOR"/>
    <property type="match status" value="1"/>
</dbReference>
<dbReference type="InterPro" id="IPR005149">
    <property type="entry name" value="Tscrpt_reg_PadR_N"/>
</dbReference>
<reference evidence="2 3" key="1">
    <citation type="journal article" date="2021" name="Int. J. Syst. Evol. Microbiol.">
        <title>Streptococcus vicugnae sp. nov., isolated from faeces of alpacas (Vicugna pacos) and cattle (Bos taurus), Streptococcus zalophi sp. nov., and Streptococcus pacificus sp. nov., isolated from respiratory tract of California sea lions (Zalophus californianus).</title>
        <authorList>
            <person name="Volokhov D.V."/>
            <person name="Zagorodnyaya T.A."/>
            <person name="Shen Z."/>
            <person name="Blom J."/>
            <person name="Furtak V.A."/>
            <person name="Eisenberg T."/>
            <person name="Fan P."/>
            <person name="Jeong K.C."/>
            <person name="Gao Y."/>
            <person name="Zhang S."/>
            <person name="Amselle M."/>
        </authorList>
    </citation>
    <scope>NUCLEOTIDE SEQUENCE [LARGE SCALE GENOMIC DNA]</scope>
    <source>
        <strain evidence="2 3">CSL7591</strain>
    </source>
</reference>
<evidence type="ECO:0000313" key="3">
    <source>
        <dbReference type="Proteomes" id="UP000653045"/>
    </source>
</evidence>